<evidence type="ECO:0000256" key="1">
    <source>
        <dbReference type="ARBA" id="ARBA00022801"/>
    </source>
</evidence>
<accession>A0A2S5GB45</accession>
<dbReference type="InterPro" id="IPR029058">
    <property type="entry name" value="AB_hydrolase_fold"/>
</dbReference>
<dbReference type="Proteomes" id="UP000239047">
    <property type="component" value="Unassembled WGS sequence"/>
</dbReference>
<dbReference type="Pfam" id="PF00561">
    <property type="entry name" value="Abhydrolase_1"/>
    <property type="match status" value="1"/>
</dbReference>
<reference evidence="3 4" key="1">
    <citation type="submission" date="2018-02" db="EMBL/GenBank/DDBJ databases">
        <title>Jeotgalibacillus proteolyticum sp. nov. a protease producing bacterium isolated from ocean sediments of Laizhou Bay.</title>
        <authorList>
            <person name="Li Y."/>
        </authorList>
    </citation>
    <scope>NUCLEOTIDE SEQUENCE [LARGE SCALE GENOMIC DNA]</scope>
    <source>
        <strain evidence="3 4">22-7</strain>
    </source>
</reference>
<dbReference type="InterPro" id="IPR000073">
    <property type="entry name" value="AB_hydrolase_1"/>
</dbReference>
<name>A0A2S5GB45_9BACL</name>
<dbReference type="AlphaFoldDB" id="A0A2S5GB45"/>
<feature type="domain" description="AB hydrolase-1" evidence="2">
    <location>
        <begin position="30"/>
        <end position="268"/>
    </location>
</feature>
<dbReference type="GO" id="GO:0016787">
    <property type="term" value="F:hydrolase activity"/>
    <property type="evidence" value="ECO:0007669"/>
    <property type="project" value="UniProtKB-KW"/>
</dbReference>
<dbReference type="InterPro" id="IPR000639">
    <property type="entry name" value="Epox_hydrolase-like"/>
</dbReference>
<dbReference type="PANTHER" id="PTHR43329">
    <property type="entry name" value="EPOXIDE HYDROLASE"/>
    <property type="match status" value="1"/>
</dbReference>
<organism evidence="3 4">
    <name type="scientific">Jeotgalibacillus proteolyticus</name>
    <dbReference type="NCBI Taxonomy" id="2082395"/>
    <lineage>
        <taxon>Bacteria</taxon>
        <taxon>Bacillati</taxon>
        <taxon>Bacillota</taxon>
        <taxon>Bacilli</taxon>
        <taxon>Bacillales</taxon>
        <taxon>Caryophanaceae</taxon>
        <taxon>Jeotgalibacillus</taxon>
    </lineage>
</organism>
<evidence type="ECO:0000259" key="2">
    <source>
        <dbReference type="Pfam" id="PF00561"/>
    </source>
</evidence>
<dbReference type="PRINTS" id="PR00412">
    <property type="entry name" value="EPOXHYDRLASE"/>
</dbReference>
<dbReference type="PRINTS" id="PR00111">
    <property type="entry name" value="ABHYDROLASE"/>
</dbReference>
<proteinExistence type="predicted"/>
<sequence>MDSIEFSYITVNGVTLHTATAGLKEGPLAILLHGFPEFWYGWRKQIEPLVNEGYRVVIPDQRGYNLSDKPEGVESYQLNVLRDDIVGIIRYFNREKSVIIGHDWGGIVAWHLAATKPEYVEKLLILNSPHTGIMKKGIMKNPLQIFKSSYILFFQIPELPEKMLSANQYKSLRKSLTDSSDHETFDEKELKHYTKAWSQPEAITSMLNWYRALRFEADSPSTIDVPVKIIWGYRDSFLSKELAEESAKQCTNADIVLVDATHWVHVEQPEIVNKFMLQFLSAP</sequence>
<protein>
    <submittedName>
        <fullName evidence="3">Alpha/beta hydrolase</fullName>
    </submittedName>
</protein>
<gene>
    <name evidence="3" type="ORF">C4B60_11190</name>
</gene>
<dbReference type="Gene3D" id="3.40.50.1820">
    <property type="entry name" value="alpha/beta hydrolase"/>
    <property type="match status" value="1"/>
</dbReference>
<dbReference type="RefSeq" id="WP_104058094.1">
    <property type="nucleotide sequence ID" value="NZ_PREZ01000004.1"/>
</dbReference>
<comment type="caution">
    <text evidence="3">The sequence shown here is derived from an EMBL/GenBank/DDBJ whole genome shotgun (WGS) entry which is preliminary data.</text>
</comment>
<dbReference type="EMBL" id="PREZ01000004">
    <property type="protein sequence ID" value="PPA70145.1"/>
    <property type="molecule type" value="Genomic_DNA"/>
</dbReference>
<keyword evidence="4" id="KW-1185">Reference proteome</keyword>
<dbReference type="OrthoDB" id="9773293at2"/>
<keyword evidence="1 3" id="KW-0378">Hydrolase</keyword>
<dbReference type="SUPFAM" id="SSF53474">
    <property type="entry name" value="alpha/beta-Hydrolases"/>
    <property type="match status" value="1"/>
</dbReference>
<evidence type="ECO:0000313" key="4">
    <source>
        <dbReference type="Proteomes" id="UP000239047"/>
    </source>
</evidence>
<evidence type="ECO:0000313" key="3">
    <source>
        <dbReference type="EMBL" id="PPA70145.1"/>
    </source>
</evidence>